<dbReference type="InterPro" id="IPR023780">
    <property type="entry name" value="Chromo_domain"/>
</dbReference>
<dbReference type="Pfam" id="PF00385">
    <property type="entry name" value="Chromo"/>
    <property type="match status" value="1"/>
</dbReference>
<proteinExistence type="inferred from homology"/>
<keyword evidence="11" id="KW-0808">Transferase</keyword>
<dbReference type="InterPro" id="IPR000953">
    <property type="entry name" value="Chromo/chromo_shadow_dom"/>
</dbReference>
<dbReference type="GO" id="GO:0006508">
    <property type="term" value="P:proteolysis"/>
    <property type="evidence" value="ECO:0007669"/>
    <property type="project" value="UniProtKB-KW"/>
</dbReference>
<dbReference type="InterPro" id="IPR041588">
    <property type="entry name" value="Integrase_H2C2"/>
</dbReference>
<dbReference type="SMART" id="SM00298">
    <property type="entry name" value="CHROMO"/>
    <property type="match status" value="1"/>
</dbReference>
<dbReference type="InterPro" id="IPR041577">
    <property type="entry name" value="RT_RNaseH_2"/>
</dbReference>
<dbReference type="CDD" id="cd09274">
    <property type="entry name" value="RNase_HI_RT_Ty3"/>
    <property type="match status" value="1"/>
</dbReference>
<evidence type="ECO:0000256" key="15">
    <source>
        <dbReference type="ARBA" id="ARBA00039658"/>
    </source>
</evidence>
<dbReference type="Pfam" id="PF24626">
    <property type="entry name" value="SH3_Tf2-1"/>
    <property type="match status" value="1"/>
</dbReference>
<evidence type="ECO:0000256" key="10">
    <source>
        <dbReference type="ARBA" id="ARBA00022918"/>
    </source>
</evidence>
<feature type="compositionally biased region" description="Polar residues" evidence="16">
    <location>
        <begin position="326"/>
        <end position="337"/>
    </location>
</feature>
<comment type="caution">
    <text evidence="20">The sequence shown here is derived from an EMBL/GenBank/DDBJ whole genome shotgun (WGS) entry which is preliminary data.</text>
</comment>
<dbReference type="CDD" id="cd01647">
    <property type="entry name" value="RT_LTR"/>
    <property type="match status" value="1"/>
</dbReference>
<dbReference type="Pfam" id="PF03732">
    <property type="entry name" value="Retrotrans_gag"/>
    <property type="match status" value="1"/>
</dbReference>
<dbReference type="Gene3D" id="1.10.340.70">
    <property type="match status" value="1"/>
</dbReference>
<dbReference type="Pfam" id="PF00078">
    <property type="entry name" value="RVT_1"/>
    <property type="match status" value="1"/>
</dbReference>
<name>A0AAW0PVD6_9GOBI</name>
<keyword evidence="8" id="KW-0460">Magnesium</keyword>
<evidence type="ECO:0000256" key="4">
    <source>
        <dbReference type="ARBA" id="ARBA00022670"/>
    </source>
</evidence>
<dbReference type="InterPro" id="IPR043128">
    <property type="entry name" value="Rev_trsase/Diguanyl_cyclase"/>
</dbReference>
<dbReference type="GO" id="GO:0003964">
    <property type="term" value="F:RNA-directed DNA polymerase activity"/>
    <property type="evidence" value="ECO:0007669"/>
    <property type="project" value="UniProtKB-KW"/>
</dbReference>
<dbReference type="GO" id="GO:0003887">
    <property type="term" value="F:DNA-directed DNA polymerase activity"/>
    <property type="evidence" value="ECO:0007669"/>
    <property type="project" value="UniProtKB-KW"/>
</dbReference>
<keyword evidence="5" id="KW-0479">Metal-binding</keyword>
<dbReference type="GO" id="GO:0046872">
    <property type="term" value="F:metal ion binding"/>
    <property type="evidence" value="ECO:0007669"/>
    <property type="project" value="UniProtKB-KW"/>
</dbReference>
<feature type="region of interest" description="Disordered" evidence="16">
    <location>
        <begin position="126"/>
        <end position="148"/>
    </location>
</feature>
<feature type="domain" description="Integrase catalytic" evidence="19">
    <location>
        <begin position="1025"/>
        <end position="1184"/>
    </location>
</feature>
<dbReference type="Pfam" id="PF00665">
    <property type="entry name" value="rve"/>
    <property type="match status" value="1"/>
</dbReference>
<evidence type="ECO:0000256" key="2">
    <source>
        <dbReference type="ARBA" id="ARBA00010879"/>
    </source>
</evidence>
<dbReference type="EC" id="3.1.26.4" evidence="3"/>
<keyword evidence="10" id="KW-0695">RNA-directed DNA polymerase</keyword>
<dbReference type="SUPFAM" id="SSF53098">
    <property type="entry name" value="Ribonuclease H-like"/>
    <property type="match status" value="1"/>
</dbReference>
<evidence type="ECO:0000256" key="13">
    <source>
        <dbReference type="ARBA" id="ARBA00023172"/>
    </source>
</evidence>
<keyword evidence="21" id="KW-1185">Reference proteome</keyword>
<dbReference type="InterPro" id="IPR000477">
    <property type="entry name" value="RT_dom"/>
</dbReference>
<organism evidence="20 21">
    <name type="scientific">Mugilogobius chulae</name>
    <name type="common">yellowstripe goby</name>
    <dbReference type="NCBI Taxonomy" id="88201"/>
    <lineage>
        <taxon>Eukaryota</taxon>
        <taxon>Metazoa</taxon>
        <taxon>Chordata</taxon>
        <taxon>Craniata</taxon>
        <taxon>Vertebrata</taxon>
        <taxon>Euteleostomi</taxon>
        <taxon>Actinopterygii</taxon>
        <taxon>Neopterygii</taxon>
        <taxon>Teleostei</taxon>
        <taxon>Neoteleostei</taxon>
        <taxon>Acanthomorphata</taxon>
        <taxon>Gobiaria</taxon>
        <taxon>Gobiiformes</taxon>
        <taxon>Gobioidei</taxon>
        <taxon>Gobiidae</taxon>
        <taxon>Gobionellinae</taxon>
        <taxon>Mugilogobius</taxon>
    </lineage>
</organism>
<dbReference type="Gene3D" id="3.30.70.270">
    <property type="match status" value="2"/>
</dbReference>
<evidence type="ECO:0000256" key="6">
    <source>
        <dbReference type="ARBA" id="ARBA00022750"/>
    </source>
</evidence>
<accession>A0AAW0PVD6</accession>
<evidence type="ECO:0000313" key="20">
    <source>
        <dbReference type="EMBL" id="KAK7930767.1"/>
    </source>
</evidence>
<evidence type="ECO:0000256" key="8">
    <source>
        <dbReference type="ARBA" id="ARBA00022842"/>
    </source>
</evidence>
<dbReference type="FunFam" id="3.30.420.10:FF:000032">
    <property type="entry name" value="Retrovirus-related Pol polyprotein from transposon 297-like Protein"/>
    <property type="match status" value="1"/>
</dbReference>
<dbReference type="InterPro" id="IPR056924">
    <property type="entry name" value="SH3_Tf2-1"/>
</dbReference>
<evidence type="ECO:0000256" key="3">
    <source>
        <dbReference type="ARBA" id="ARBA00012180"/>
    </source>
</evidence>
<gene>
    <name evidence="20" type="ORF">WMY93_007162</name>
</gene>
<keyword evidence="6" id="KW-0064">Aspartyl protease</keyword>
<dbReference type="InterPro" id="IPR001584">
    <property type="entry name" value="Integrase_cat-core"/>
</dbReference>
<evidence type="ECO:0000256" key="12">
    <source>
        <dbReference type="ARBA" id="ARBA00023125"/>
    </source>
</evidence>
<dbReference type="InterPro" id="IPR012337">
    <property type="entry name" value="RNaseH-like_sf"/>
</dbReference>
<dbReference type="InterPro" id="IPR043502">
    <property type="entry name" value="DNA/RNA_pol_sf"/>
</dbReference>
<evidence type="ECO:0000313" key="21">
    <source>
        <dbReference type="Proteomes" id="UP001460270"/>
    </source>
</evidence>
<dbReference type="InterPro" id="IPR036397">
    <property type="entry name" value="RNaseH_sf"/>
</dbReference>
<dbReference type="SUPFAM" id="SSF54160">
    <property type="entry name" value="Chromo domain-like"/>
    <property type="match status" value="1"/>
</dbReference>
<dbReference type="Proteomes" id="UP001460270">
    <property type="component" value="Unassembled WGS sequence"/>
</dbReference>
<evidence type="ECO:0000259" key="17">
    <source>
        <dbReference type="PROSITE" id="PS50013"/>
    </source>
</evidence>
<keyword evidence="14" id="KW-0511">Multifunctional enzyme</keyword>
<evidence type="ECO:0000256" key="11">
    <source>
        <dbReference type="ARBA" id="ARBA00022932"/>
    </source>
</evidence>
<comment type="similarity">
    <text evidence="2">Belongs to the beta type-B retroviral polymerase family. HERV class-II K(HML-2) pol subfamily.</text>
</comment>
<dbReference type="Gene3D" id="3.30.420.10">
    <property type="entry name" value="Ribonuclease H-like superfamily/Ribonuclease H"/>
    <property type="match status" value="1"/>
</dbReference>
<keyword evidence="7" id="KW-0378">Hydrolase</keyword>
<keyword evidence="4" id="KW-0645">Protease</keyword>
<sequence length="1388" mass="154626">MLRLVQEVHASCSTLPVCSLLFVHNLPACLPCLPALPVLLSACPPACLPACLPACPLYKLATMDPADLDSAQPENPVVRALHNQGSMIGQHDQLLRGLMESQQTTANQITQLNAMLQHLTTTLSGSLAPTQSPAAQPLDSASLPPTLQPREAHVPDPQHYSGDMGKCGGFLLQCALVFSQKPTTYATSASKIAFIMGLLQGKALDWAAATWENNPLIRDNFEMFKAELKKVFDHPVQGKEASKRLLTVNQGSRSVADYSVEFRTLAAEANWDDMALQTVFVNGLTEQLKDELALKDESDSLDSLISTAIRIDNRLRERRRERATRHGSTSISRSAPSRTPGAPSVPFTAISGQSPQVCSEEEPMQLGRAKLSSAEKERRIKAALIDSGAEENFLDLELARQACLELVTLETPLNANALDGRLIAKSALPPAGPPVTPPKPPDLSHVPEEYHDLAEAFSKERALSLPPHRPYDCAIDLLPGATLPSSRLYNLSRPEREAMEKYIKDSLAAGIIRPSSSPVGAGFFFVSKKDKTLRPCIDYRGLNNITIKNKYPLPLINSAFQPLHGATVFSKLDLRNAYHLVRIREGDEWKTAFNTPLGHFEYLVMPFGLTNAPAVFQALVNDVLRDFLNHFVFVYLDDILIFSSSPEEHVVHVRQVLQRLLENKLFVKEEKCEFHVQSVSFLGYIIGNGQVKPDPSKIRAVEEWPSPENRKQLQRFLGFANFYRRFIRNYSQVAMPLTRLTSSKIPFCWTPDAEKAFNNLKLLFTSAPVLIHPDPSLQFVVEVDASDTGVGAVLSQRSPVDQKLHPCAFFSRRLSPAERNYSIGDKELLAVKLALEEWRHYLEGTEIPFVVWADHKNLSYIQSAKRLNSRQARWALFFGRFNFTLTYRPGSRNVKPDSLSRQFSSSDSPDTMETVLPLSCVVASLTWEIESIVKDAQRTEPDPGNGPANCLFVPQSVRTQVLQWGHTSRFACHPGIGRTLALLKRHFWWPNMDGDTRDFVSACTICARGKTTNQRPAGQLRPLPVPSRPWSHIALDFVTGLPVSEGNSVILTIVDRFSKSVHFVGLPKLPSAQETSELLVKHVFRLHGTPLDIVSDRGPQFISQVWRSFCQALGAKVSLSSGFHPQTNGQCERANQNLEAALRCVAAQNPSDWSQFLPWVEYAHNSLPAAAIGMSPFECALGYLPPMFPLQEKDIAVPSVKDHMRRCRQIWESARAALLRTAERNRQIADRHRAPTPVYVPGQKVWLSAKDIPLKVDSKKLAPRFIGPFEIESIINPTVVRLKLPTSMRIHPTFHVSQLKPVHVSTLCPPAEPPPPPQIVDDHPAFRVSRLLDVRRRGRGYQYLVDWEGYGPEERSWVSRNLILDPGLLTEFYRAHPDKPGCPPGGVH</sequence>
<feature type="domain" description="Reverse transcriptase" evidence="18">
    <location>
        <begin position="507"/>
        <end position="686"/>
    </location>
</feature>
<keyword evidence="11" id="KW-0239">DNA-directed DNA polymerase</keyword>
<dbReference type="PANTHER" id="PTHR37984">
    <property type="entry name" value="PROTEIN CBG26694"/>
    <property type="match status" value="1"/>
</dbReference>
<evidence type="ECO:0000259" key="19">
    <source>
        <dbReference type="PROSITE" id="PS50994"/>
    </source>
</evidence>
<evidence type="ECO:0000256" key="9">
    <source>
        <dbReference type="ARBA" id="ARBA00022908"/>
    </source>
</evidence>
<dbReference type="SUPFAM" id="SSF56672">
    <property type="entry name" value="DNA/RNA polymerases"/>
    <property type="match status" value="1"/>
</dbReference>
<dbReference type="InterPro" id="IPR005162">
    <property type="entry name" value="Retrotrans_gag_dom"/>
</dbReference>
<dbReference type="GO" id="GO:0015074">
    <property type="term" value="P:DNA integration"/>
    <property type="evidence" value="ECO:0007669"/>
    <property type="project" value="UniProtKB-KW"/>
</dbReference>
<evidence type="ECO:0000256" key="14">
    <source>
        <dbReference type="ARBA" id="ARBA00023268"/>
    </source>
</evidence>
<dbReference type="Gene3D" id="2.40.50.40">
    <property type="match status" value="1"/>
</dbReference>
<dbReference type="FunFam" id="3.30.70.270:FF:000020">
    <property type="entry name" value="Transposon Tf2-6 polyprotein-like Protein"/>
    <property type="match status" value="1"/>
</dbReference>
<keyword evidence="13" id="KW-0233">DNA recombination</keyword>
<keyword evidence="11" id="KW-0548">Nucleotidyltransferase</keyword>
<dbReference type="FunFam" id="3.10.20.370:FF:000003">
    <property type="entry name" value="Transposon Tf2-6 polyprotein"/>
    <property type="match status" value="1"/>
</dbReference>
<evidence type="ECO:0000256" key="7">
    <source>
        <dbReference type="ARBA" id="ARBA00022801"/>
    </source>
</evidence>
<feature type="domain" description="Chromo" evidence="17">
    <location>
        <begin position="1326"/>
        <end position="1384"/>
    </location>
</feature>
<feature type="region of interest" description="Disordered" evidence="16">
    <location>
        <begin position="316"/>
        <end position="360"/>
    </location>
</feature>
<evidence type="ECO:0000259" key="18">
    <source>
        <dbReference type="PROSITE" id="PS50878"/>
    </source>
</evidence>
<dbReference type="PROSITE" id="PS50013">
    <property type="entry name" value="CHROMO_2"/>
    <property type="match status" value="1"/>
</dbReference>
<dbReference type="EMBL" id="JBBPFD010000004">
    <property type="protein sequence ID" value="KAK7930767.1"/>
    <property type="molecule type" value="Genomic_DNA"/>
</dbReference>
<dbReference type="GO" id="GO:0006310">
    <property type="term" value="P:DNA recombination"/>
    <property type="evidence" value="ECO:0007669"/>
    <property type="project" value="UniProtKB-KW"/>
</dbReference>
<keyword evidence="12" id="KW-0238">DNA-binding</keyword>
<dbReference type="PROSITE" id="PS50878">
    <property type="entry name" value="RT_POL"/>
    <property type="match status" value="1"/>
</dbReference>
<comment type="subcellular location">
    <subcellularLocation>
        <location evidence="1">Nucleus</location>
    </subcellularLocation>
</comment>
<evidence type="ECO:0000256" key="16">
    <source>
        <dbReference type="SAM" id="MobiDB-lite"/>
    </source>
</evidence>
<evidence type="ECO:0000256" key="5">
    <source>
        <dbReference type="ARBA" id="ARBA00022723"/>
    </source>
</evidence>
<dbReference type="PROSITE" id="PS50994">
    <property type="entry name" value="INTEGRASE"/>
    <property type="match status" value="1"/>
</dbReference>
<dbReference type="Pfam" id="PF17921">
    <property type="entry name" value="Integrase_H2C2"/>
    <property type="match status" value="1"/>
</dbReference>
<dbReference type="InterPro" id="IPR016197">
    <property type="entry name" value="Chromo-like_dom_sf"/>
</dbReference>
<dbReference type="PANTHER" id="PTHR37984:SF5">
    <property type="entry name" value="PROTEIN NYNRIN-LIKE"/>
    <property type="match status" value="1"/>
</dbReference>
<dbReference type="Gene3D" id="3.10.10.10">
    <property type="entry name" value="HIV Type 1 Reverse Transcriptase, subunit A, domain 1"/>
    <property type="match status" value="1"/>
</dbReference>
<dbReference type="GO" id="GO:0004190">
    <property type="term" value="F:aspartic-type endopeptidase activity"/>
    <property type="evidence" value="ECO:0007669"/>
    <property type="project" value="UniProtKB-KW"/>
</dbReference>
<dbReference type="GO" id="GO:0003677">
    <property type="term" value="F:DNA binding"/>
    <property type="evidence" value="ECO:0007669"/>
    <property type="project" value="UniProtKB-KW"/>
</dbReference>
<protein>
    <recommendedName>
        <fullName evidence="15">Gypsy retrotransposon integrase-like protein 1</fullName>
        <ecNumber evidence="3">3.1.26.4</ecNumber>
    </recommendedName>
</protein>
<dbReference type="InterPro" id="IPR050951">
    <property type="entry name" value="Retrovirus_Pol_polyprotein"/>
</dbReference>
<keyword evidence="9" id="KW-0229">DNA integration</keyword>
<dbReference type="GO" id="GO:0004523">
    <property type="term" value="F:RNA-DNA hybrid ribonuclease activity"/>
    <property type="evidence" value="ECO:0007669"/>
    <property type="project" value="UniProtKB-EC"/>
</dbReference>
<dbReference type="GO" id="GO:0005634">
    <property type="term" value="C:nucleus"/>
    <property type="evidence" value="ECO:0007669"/>
    <property type="project" value="UniProtKB-SubCell"/>
</dbReference>
<evidence type="ECO:0000256" key="1">
    <source>
        <dbReference type="ARBA" id="ARBA00004123"/>
    </source>
</evidence>
<dbReference type="Pfam" id="PF17919">
    <property type="entry name" value="RT_RNaseH_2"/>
    <property type="match status" value="1"/>
</dbReference>
<reference evidence="21" key="1">
    <citation type="submission" date="2024-04" db="EMBL/GenBank/DDBJ databases">
        <title>Salinicola lusitanus LLJ914,a marine bacterium isolated from the Okinawa Trough.</title>
        <authorList>
            <person name="Li J."/>
        </authorList>
    </citation>
    <scope>NUCLEOTIDE SEQUENCE [LARGE SCALE GENOMIC DNA]</scope>
</reference>
<dbReference type="FunFam" id="1.10.340.70:FF:000001">
    <property type="entry name" value="Retrovirus-related Pol polyprotein from transposon gypsy-like Protein"/>
    <property type="match status" value="1"/>
</dbReference>